<organism evidence="1 2">
    <name type="scientific">Trachymyrmex cornetzi</name>
    <dbReference type="NCBI Taxonomy" id="471704"/>
    <lineage>
        <taxon>Eukaryota</taxon>
        <taxon>Metazoa</taxon>
        <taxon>Ecdysozoa</taxon>
        <taxon>Arthropoda</taxon>
        <taxon>Hexapoda</taxon>
        <taxon>Insecta</taxon>
        <taxon>Pterygota</taxon>
        <taxon>Neoptera</taxon>
        <taxon>Endopterygota</taxon>
        <taxon>Hymenoptera</taxon>
        <taxon>Apocrita</taxon>
        <taxon>Aculeata</taxon>
        <taxon>Formicoidea</taxon>
        <taxon>Formicidae</taxon>
        <taxon>Myrmicinae</taxon>
        <taxon>Trachymyrmex</taxon>
    </lineage>
</organism>
<accession>A0A151JQ19</accession>
<dbReference type="STRING" id="471704.A0A151JQ19"/>
<dbReference type="PANTHER" id="PTHR47018">
    <property type="entry name" value="CXC DOMAIN-CONTAINING PROTEIN-RELATED"/>
    <property type="match status" value="1"/>
</dbReference>
<dbReference type="EMBL" id="KQ978755">
    <property type="protein sequence ID" value="KYN28615.1"/>
    <property type="molecule type" value="Genomic_DNA"/>
</dbReference>
<reference evidence="1 2" key="1">
    <citation type="submission" date="2015-09" db="EMBL/GenBank/DDBJ databases">
        <title>Trachymyrmex cornetzi WGS genome.</title>
        <authorList>
            <person name="Nygaard S."/>
            <person name="Hu H."/>
            <person name="Boomsma J."/>
            <person name="Zhang G."/>
        </authorList>
    </citation>
    <scope>NUCLEOTIDE SEQUENCE [LARGE SCALE GENOMIC DNA]</scope>
    <source>
        <strain evidence="1">Tcor2-1</strain>
        <tissue evidence="1">Whole body</tissue>
    </source>
</reference>
<dbReference type="AlphaFoldDB" id="A0A151JQ19"/>
<protein>
    <submittedName>
        <fullName evidence="1">Uncharacterized protein</fullName>
    </submittedName>
</protein>
<name>A0A151JQ19_9HYME</name>
<keyword evidence="2" id="KW-1185">Reference proteome</keyword>
<evidence type="ECO:0000313" key="2">
    <source>
        <dbReference type="Proteomes" id="UP000078492"/>
    </source>
</evidence>
<sequence>MEEFHSNCDYKMSKIIPLPFVNNPPRDWNTIFTVLVKASVETRDKHEQTICFVTFDQPLYQKARYILSCVDPTNDEYGLMNVRVRLGGFHTLMSFLGSIGFIMDGSGLKEAFACVYADNSAEKAFTGHAYSRSIRAHFLVQLALATIIFESLELTDEQKATFDGFLQNLRKGNLTDDMQNEKIVDIQRKFTEHIDDIEKKGPTAQLWIQYWNMLAVVKEFIKAERSGDWDLHLEGVKRMIPYFHASGHNNYAKSAHIYLQDMLELKDAMGEYPFEKFKADSLFTIRRTDKF</sequence>
<gene>
    <name evidence="1" type="ORF">ALC57_01966</name>
</gene>
<dbReference type="Proteomes" id="UP000078492">
    <property type="component" value="Unassembled WGS sequence"/>
</dbReference>
<evidence type="ECO:0000313" key="1">
    <source>
        <dbReference type="EMBL" id="KYN28615.1"/>
    </source>
</evidence>
<proteinExistence type="predicted"/>
<dbReference type="PANTHER" id="PTHR47018:SF3">
    <property type="entry name" value="MYCBP-ASSOCIATED PROTEIN"/>
    <property type="match status" value="1"/>
</dbReference>